<keyword evidence="2" id="KW-1185">Reference proteome</keyword>
<evidence type="ECO:0000313" key="2">
    <source>
        <dbReference type="Proteomes" id="UP001172386"/>
    </source>
</evidence>
<gene>
    <name evidence="1" type="ORF">H2198_007622</name>
</gene>
<comment type="caution">
    <text evidence="1">The sequence shown here is derived from an EMBL/GenBank/DDBJ whole genome shotgun (WGS) entry which is preliminary data.</text>
</comment>
<reference evidence="1" key="1">
    <citation type="submission" date="2022-10" db="EMBL/GenBank/DDBJ databases">
        <title>Culturing micro-colonial fungi from biological soil crusts in the Mojave desert and describing Neophaeococcomyces mojavensis, and introducing the new genera and species Taxawa tesnikishii.</title>
        <authorList>
            <person name="Kurbessoian T."/>
            <person name="Stajich J.E."/>
        </authorList>
    </citation>
    <scope>NUCLEOTIDE SEQUENCE</scope>
    <source>
        <strain evidence="1">JES_112</strain>
    </source>
</reference>
<organism evidence="1 2">
    <name type="scientific">Neophaeococcomyces mojaviensis</name>
    <dbReference type="NCBI Taxonomy" id="3383035"/>
    <lineage>
        <taxon>Eukaryota</taxon>
        <taxon>Fungi</taxon>
        <taxon>Dikarya</taxon>
        <taxon>Ascomycota</taxon>
        <taxon>Pezizomycotina</taxon>
        <taxon>Eurotiomycetes</taxon>
        <taxon>Chaetothyriomycetidae</taxon>
        <taxon>Chaetothyriales</taxon>
        <taxon>Chaetothyriales incertae sedis</taxon>
        <taxon>Neophaeococcomyces</taxon>
    </lineage>
</organism>
<dbReference type="EMBL" id="JAPDRQ010000164">
    <property type="protein sequence ID" value="KAJ9653161.1"/>
    <property type="molecule type" value="Genomic_DNA"/>
</dbReference>
<name>A0ACC2ZZG9_9EURO</name>
<sequence length="232" mass="27225">MDYQNSEAGTQEQGKFPFPLTAVDRHNLSLKDSEYQPHTWEELKQIIAENKLEILRRWPSDLRRYIKWSAATKQEYGTIMNFVMQTRLKWTPSPRSTAETGPIFDYEDPVAFQNPHDYQILPNDWPYGLDQGIVHLIVWLKNRLEVEPTRGDLTPKSRAQVDDFIQWKFVKPIESILGDTDRVIWFKNWVSLQSVPGIDHVHVLLRGVPQDIVDHEWTHGERPLQNQIEVTV</sequence>
<evidence type="ECO:0000313" key="1">
    <source>
        <dbReference type="EMBL" id="KAJ9653161.1"/>
    </source>
</evidence>
<proteinExistence type="predicted"/>
<protein>
    <submittedName>
        <fullName evidence="1">Uncharacterized protein</fullName>
    </submittedName>
</protein>
<dbReference type="Proteomes" id="UP001172386">
    <property type="component" value="Unassembled WGS sequence"/>
</dbReference>
<accession>A0ACC2ZZG9</accession>